<feature type="compositionally biased region" description="Low complexity" evidence="13">
    <location>
        <begin position="477"/>
        <end position="489"/>
    </location>
</feature>
<dbReference type="GO" id="GO:0004722">
    <property type="term" value="F:protein serine/threonine phosphatase activity"/>
    <property type="evidence" value="ECO:0007669"/>
    <property type="project" value="UniProtKB-EC"/>
</dbReference>
<comment type="catalytic activity">
    <reaction evidence="11">
        <text>O-phospho-L-threonyl-[protein] + H2O = L-threonyl-[protein] + phosphate</text>
        <dbReference type="Rhea" id="RHEA:47004"/>
        <dbReference type="Rhea" id="RHEA-COMP:11060"/>
        <dbReference type="Rhea" id="RHEA-COMP:11605"/>
        <dbReference type="ChEBI" id="CHEBI:15377"/>
        <dbReference type="ChEBI" id="CHEBI:30013"/>
        <dbReference type="ChEBI" id="CHEBI:43474"/>
        <dbReference type="ChEBI" id="CHEBI:61977"/>
        <dbReference type="EC" id="3.1.3.16"/>
    </reaction>
</comment>
<keyword evidence="6 12" id="KW-0378">Hydrolase</keyword>
<dbReference type="PANTHER" id="PTHR47992">
    <property type="entry name" value="PROTEIN PHOSPHATASE"/>
    <property type="match status" value="1"/>
</dbReference>
<feature type="compositionally biased region" description="Gly residues" evidence="13">
    <location>
        <begin position="490"/>
        <end position="512"/>
    </location>
</feature>
<dbReference type="InterPro" id="IPR036457">
    <property type="entry name" value="PPM-type-like_dom_sf"/>
</dbReference>
<protein>
    <recommendedName>
        <fullName evidence="4">protein-serine/threonine phosphatase</fullName>
        <ecNumber evidence="4">3.1.3.16</ecNumber>
    </recommendedName>
</protein>
<evidence type="ECO:0000256" key="1">
    <source>
        <dbReference type="ARBA" id="ARBA00001936"/>
    </source>
</evidence>
<evidence type="ECO:0000256" key="8">
    <source>
        <dbReference type="ARBA" id="ARBA00022912"/>
    </source>
</evidence>
<feature type="domain" description="PPM-type phosphatase" evidence="14">
    <location>
        <begin position="49"/>
        <end position="353"/>
    </location>
</feature>
<evidence type="ECO:0000256" key="6">
    <source>
        <dbReference type="ARBA" id="ARBA00022801"/>
    </source>
</evidence>
<proteinExistence type="inferred from homology"/>
<evidence type="ECO:0000256" key="3">
    <source>
        <dbReference type="ARBA" id="ARBA00006702"/>
    </source>
</evidence>
<keyword evidence="7" id="KW-0460">Magnesium</keyword>
<dbReference type="SUPFAM" id="SSF81606">
    <property type="entry name" value="PP2C-like"/>
    <property type="match status" value="1"/>
</dbReference>
<dbReference type="FunFam" id="3.60.40.10:FF:000020">
    <property type="entry name" value="Probable protein phosphatase 2C 42"/>
    <property type="match status" value="1"/>
</dbReference>
<dbReference type="PROSITE" id="PS01032">
    <property type="entry name" value="PPM_1"/>
    <property type="match status" value="1"/>
</dbReference>
<evidence type="ECO:0000256" key="9">
    <source>
        <dbReference type="ARBA" id="ARBA00023211"/>
    </source>
</evidence>
<dbReference type="InterPro" id="IPR000222">
    <property type="entry name" value="PP2C_BS"/>
</dbReference>
<evidence type="ECO:0000256" key="4">
    <source>
        <dbReference type="ARBA" id="ARBA00013081"/>
    </source>
</evidence>
<dbReference type="Proteomes" id="UP001177003">
    <property type="component" value="Chromosome 8"/>
</dbReference>
<evidence type="ECO:0000256" key="7">
    <source>
        <dbReference type="ARBA" id="ARBA00022842"/>
    </source>
</evidence>
<comment type="catalytic activity">
    <reaction evidence="10">
        <text>O-phospho-L-seryl-[protein] + H2O = L-seryl-[protein] + phosphate</text>
        <dbReference type="Rhea" id="RHEA:20629"/>
        <dbReference type="Rhea" id="RHEA-COMP:9863"/>
        <dbReference type="Rhea" id="RHEA-COMP:11604"/>
        <dbReference type="ChEBI" id="CHEBI:15377"/>
        <dbReference type="ChEBI" id="CHEBI:29999"/>
        <dbReference type="ChEBI" id="CHEBI:43474"/>
        <dbReference type="ChEBI" id="CHEBI:83421"/>
        <dbReference type="EC" id="3.1.3.16"/>
    </reaction>
</comment>
<dbReference type="GO" id="GO:0046872">
    <property type="term" value="F:metal ion binding"/>
    <property type="evidence" value="ECO:0007669"/>
    <property type="project" value="UniProtKB-KW"/>
</dbReference>
<evidence type="ECO:0000256" key="2">
    <source>
        <dbReference type="ARBA" id="ARBA00001946"/>
    </source>
</evidence>
<dbReference type="SMART" id="SM00332">
    <property type="entry name" value="PP2Cc"/>
    <property type="match status" value="1"/>
</dbReference>
<evidence type="ECO:0000256" key="10">
    <source>
        <dbReference type="ARBA" id="ARBA00047761"/>
    </source>
</evidence>
<comment type="cofactor">
    <cofactor evidence="2">
        <name>Mg(2+)</name>
        <dbReference type="ChEBI" id="CHEBI:18420"/>
    </cofactor>
</comment>
<dbReference type="InterPro" id="IPR015655">
    <property type="entry name" value="PP2C"/>
</dbReference>
<evidence type="ECO:0000313" key="15">
    <source>
        <dbReference type="EMBL" id="CAI9297805.1"/>
    </source>
</evidence>
<feature type="compositionally biased region" description="Low complexity" evidence="13">
    <location>
        <begin position="513"/>
        <end position="527"/>
    </location>
</feature>
<keyword evidence="16" id="KW-1185">Reference proteome</keyword>
<gene>
    <name evidence="15" type="ORF">LSALG_LOCUS36596</name>
</gene>
<evidence type="ECO:0000256" key="11">
    <source>
        <dbReference type="ARBA" id="ARBA00048336"/>
    </source>
</evidence>
<dbReference type="InterPro" id="IPR001932">
    <property type="entry name" value="PPM-type_phosphatase-like_dom"/>
</dbReference>
<organism evidence="15 16">
    <name type="scientific">Lactuca saligna</name>
    <name type="common">Willowleaf lettuce</name>
    <dbReference type="NCBI Taxonomy" id="75948"/>
    <lineage>
        <taxon>Eukaryota</taxon>
        <taxon>Viridiplantae</taxon>
        <taxon>Streptophyta</taxon>
        <taxon>Embryophyta</taxon>
        <taxon>Tracheophyta</taxon>
        <taxon>Spermatophyta</taxon>
        <taxon>Magnoliopsida</taxon>
        <taxon>eudicotyledons</taxon>
        <taxon>Gunneridae</taxon>
        <taxon>Pentapetalae</taxon>
        <taxon>asterids</taxon>
        <taxon>campanulids</taxon>
        <taxon>Asterales</taxon>
        <taxon>Asteraceae</taxon>
        <taxon>Cichorioideae</taxon>
        <taxon>Cichorieae</taxon>
        <taxon>Lactucinae</taxon>
        <taxon>Lactuca</taxon>
    </lineage>
</organism>
<dbReference type="EC" id="3.1.3.16" evidence="4"/>
<accession>A0AA36ELI4</accession>
<sequence>MYDWVERIVQRIWQPLSNRYARMHGRGRANGDGYEGQWSTDLEQHAFGEYSFAVIQANQAMEDFSQVEVGHNATFVGVYDGHGGREAAWFVREHLFNNLIRFAQEREGLISEQILRNAFTETEQGFIYFAREALKHIPNIYSIGSCCLVGIIWNRRLFVANLGDSRAVLGRANPRNLSKVIAQPLTNDHNASMMEVRRDLQLDHPEDPNIVVRDEHGVWRVKGIIQISRSIGDLYLKSSEFDIDDPNFPRFRLTEPINKPVLRSDPTVQSRDIETTDRFIVFASDGLWDNLSDQKAIDIVQKNPRSGIAKRLIKKALEVAAKKQGRKYKAIRKFEMGRRRTVHDDITVVVLYIDHHLVARSALVTEVSMKAFEDSTESQFKYIHGGASTSGTGGASTSGTGGAITFGAGGASTFGAGGASSSGAGGARSSGAGGASSSGAGGAGSLGAGGAGSSGAGGAGSSGADGAGSSGAGGASSSGAGDPSDSGAGDPSGSGAGGPSDSGAGGASGLGSRGASSSSSSSASSSGVVGGGANGGVIS</sequence>
<keyword evidence="9" id="KW-0464">Manganese</keyword>
<keyword evidence="8 12" id="KW-0904">Protein phosphatase</keyword>
<reference evidence="15" key="1">
    <citation type="submission" date="2023-04" db="EMBL/GenBank/DDBJ databases">
        <authorList>
            <person name="Vijverberg K."/>
            <person name="Xiong W."/>
            <person name="Schranz E."/>
        </authorList>
    </citation>
    <scope>NUCLEOTIDE SEQUENCE</scope>
</reference>
<comment type="similarity">
    <text evidence="3 12">Belongs to the PP2C family.</text>
</comment>
<name>A0AA36ELI4_LACSI</name>
<dbReference type="CDD" id="cd00143">
    <property type="entry name" value="PP2Cc"/>
    <property type="match status" value="1"/>
</dbReference>
<keyword evidence="5" id="KW-0479">Metal-binding</keyword>
<feature type="compositionally biased region" description="Gly residues" evidence="13">
    <location>
        <begin position="417"/>
        <end position="476"/>
    </location>
</feature>
<evidence type="ECO:0000256" key="13">
    <source>
        <dbReference type="SAM" id="MobiDB-lite"/>
    </source>
</evidence>
<evidence type="ECO:0000256" key="12">
    <source>
        <dbReference type="RuleBase" id="RU003465"/>
    </source>
</evidence>
<dbReference type="Pfam" id="PF00481">
    <property type="entry name" value="PP2C"/>
    <property type="match status" value="1"/>
</dbReference>
<feature type="region of interest" description="Disordered" evidence="13">
    <location>
        <begin position="417"/>
        <end position="539"/>
    </location>
</feature>
<dbReference type="PROSITE" id="PS51746">
    <property type="entry name" value="PPM_2"/>
    <property type="match status" value="1"/>
</dbReference>
<dbReference type="EMBL" id="OX465084">
    <property type="protein sequence ID" value="CAI9297805.1"/>
    <property type="molecule type" value="Genomic_DNA"/>
</dbReference>
<feature type="compositionally biased region" description="Gly residues" evidence="13">
    <location>
        <begin position="528"/>
        <end position="539"/>
    </location>
</feature>
<evidence type="ECO:0000256" key="5">
    <source>
        <dbReference type="ARBA" id="ARBA00022723"/>
    </source>
</evidence>
<evidence type="ECO:0000313" key="16">
    <source>
        <dbReference type="Proteomes" id="UP001177003"/>
    </source>
</evidence>
<comment type="cofactor">
    <cofactor evidence="1">
        <name>Mn(2+)</name>
        <dbReference type="ChEBI" id="CHEBI:29035"/>
    </cofactor>
</comment>
<dbReference type="AlphaFoldDB" id="A0AA36ELI4"/>
<dbReference type="Gene3D" id="3.60.40.10">
    <property type="entry name" value="PPM-type phosphatase domain"/>
    <property type="match status" value="1"/>
</dbReference>
<evidence type="ECO:0000259" key="14">
    <source>
        <dbReference type="PROSITE" id="PS51746"/>
    </source>
</evidence>